<dbReference type="EMBL" id="ASPP01022789">
    <property type="protein sequence ID" value="ETO11085.1"/>
    <property type="molecule type" value="Genomic_DNA"/>
</dbReference>
<keyword evidence="2" id="KW-0812">Transmembrane</keyword>
<evidence type="ECO:0000256" key="2">
    <source>
        <dbReference type="SAM" id="Phobius"/>
    </source>
</evidence>
<reference evidence="3 4" key="1">
    <citation type="journal article" date="2013" name="Curr. Biol.">
        <title>The Genome of the Foraminiferan Reticulomyxa filosa.</title>
        <authorList>
            <person name="Glockner G."/>
            <person name="Hulsmann N."/>
            <person name="Schleicher M."/>
            <person name="Noegel A.A."/>
            <person name="Eichinger L."/>
            <person name="Gallinger C."/>
            <person name="Pawlowski J."/>
            <person name="Sierra R."/>
            <person name="Euteneuer U."/>
            <person name="Pillet L."/>
            <person name="Moustafa A."/>
            <person name="Platzer M."/>
            <person name="Groth M."/>
            <person name="Szafranski K."/>
            <person name="Schliwa M."/>
        </authorList>
    </citation>
    <scope>NUCLEOTIDE SEQUENCE [LARGE SCALE GENOMIC DNA]</scope>
</reference>
<evidence type="ECO:0000313" key="4">
    <source>
        <dbReference type="Proteomes" id="UP000023152"/>
    </source>
</evidence>
<dbReference type="AlphaFoldDB" id="X6MDG0"/>
<accession>X6MDG0</accession>
<dbReference type="Proteomes" id="UP000023152">
    <property type="component" value="Unassembled WGS sequence"/>
</dbReference>
<evidence type="ECO:0000313" key="3">
    <source>
        <dbReference type="EMBL" id="ETO11085.1"/>
    </source>
</evidence>
<gene>
    <name evidence="3" type="ORF">RFI_26292</name>
</gene>
<keyword evidence="4" id="KW-1185">Reference proteome</keyword>
<keyword evidence="2" id="KW-1133">Transmembrane helix</keyword>
<comment type="caution">
    <text evidence="3">The sequence shown here is derived from an EMBL/GenBank/DDBJ whole genome shotgun (WGS) entry which is preliminary data.</text>
</comment>
<proteinExistence type="predicted"/>
<feature type="coiled-coil region" evidence="1">
    <location>
        <begin position="153"/>
        <end position="201"/>
    </location>
</feature>
<feature type="transmembrane region" description="Helical" evidence="2">
    <location>
        <begin position="95"/>
        <end position="118"/>
    </location>
</feature>
<organism evidence="3 4">
    <name type="scientific">Reticulomyxa filosa</name>
    <dbReference type="NCBI Taxonomy" id="46433"/>
    <lineage>
        <taxon>Eukaryota</taxon>
        <taxon>Sar</taxon>
        <taxon>Rhizaria</taxon>
        <taxon>Retaria</taxon>
        <taxon>Foraminifera</taxon>
        <taxon>Monothalamids</taxon>
        <taxon>Reticulomyxidae</taxon>
        <taxon>Reticulomyxa</taxon>
    </lineage>
</organism>
<keyword evidence="1" id="KW-0175">Coiled coil</keyword>
<keyword evidence="2" id="KW-0472">Membrane</keyword>
<feature type="transmembrane region" description="Helical" evidence="2">
    <location>
        <begin position="124"/>
        <end position="144"/>
    </location>
</feature>
<evidence type="ECO:0000256" key="1">
    <source>
        <dbReference type="SAM" id="Coils"/>
    </source>
</evidence>
<dbReference type="Gene3D" id="1.20.5.340">
    <property type="match status" value="1"/>
</dbReference>
<protein>
    <submittedName>
        <fullName evidence="3">Uncharacterized protein</fullName>
    </submittedName>
</protein>
<name>X6MDG0_RETFI</name>
<sequence length="329" mass="37302">METYKRIKLPFVCYKFLVFTVVFIPRTVKQNQPKVPRVFYFFAFYTVLDRIAGKENMTEPKITDSLLRSNPSSREVEETTPSHQKLASVIKLTKLVVPFFCLIVIFSLFALIIGLIVSSLQSSLIVEVLICGFAGGLFGAWGVFKWGTIQEEIDRLKGENQKYEGELIQLRATKDQLSGEVAQVQSSVDNLKGSVDELNEQLGAFDELRQGLEQIAGTNEDIASVLDNTTKIFRDMRTLALANEKASILAIYYEVAFRDDEPGLSKQEYERFKGRLSKKQREMFERIGSFENLAGGDKVLDLVEFQEVLEKFLAEVDAELVQSGFEENK</sequence>